<reference evidence="1 2" key="1">
    <citation type="submission" date="2021-01" db="EMBL/GenBank/DDBJ databases">
        <title>Genomic Encyclopedia of Type Strains, Phase IV (KMG-IV): sequencing the most valuable type-strain genomes for metagenomic binning, comparative biology and taxonomic classification.</title>
        <authorList>
            <person name="Goeker M."/>
        </authorList>
    </citation>
    <scope>NUCLEOTIDE SEQUENCE [LARGE SCALE GENOMIC DNA]</scope>
    <source>
        <strain evidence="1 2">DSM 100968</strain>
    </source>
</reference>
<protein>
    <submittedName>
        <fullName evidence="1">Uncharacterized protein</fullName>
    </submittedName>
</protein>
<gene>
    <name evidence="1" type="ORF">JOC27_001575</name>
</gene>
<evidence type="ECO:0000313" key="2">
    <source>
        <dbReference type="Proteomes" id="UP000823201"/>
    </source>
</evidence>
<dbReference type="EMBL" id="JAFBEV010000012">
    <property type="protein sequence ID" value="MBM7658122.1"/>
    <property type="molecule type" value="Genomic_DNA"/>
</dbReference>
<name>A0ABS2QAX7_9BACL</name>
<sequence>MQRRCSGACGKSEPSETPQITACLRRLTDRPRQASDRSAFDTNKDQAQPVFLKDKHVYDFVVKMQRRHSGARGIQKTEVWSR</sequence>
<evidence type="ECO:0000313" key="1">
    <source>
        <dbReference type="EMBL" id="MBM7658122.1"/>
    </source>
</evidence>
<organism evidence="1 2">
    <name type="scientific">Sporolactobacillus spathodeae</name>
    <dbReference type="NCBI Taxonomy" id="1465502"/>
    <lineage>
        <taxon>Bacteria</taxon>
        <taxon>Bacillati</taxon>
        <taxon>Bacillota</taxon>
        <taxon>Bacilli</taxon>
        <taxon>Bacillales</taxon>
        <taxon>Sporolactobacillaceae</taxon>
        <taxon>Sporolactobacillus</taxon>
    </lineage>
</organism>
<keyword evidence="2" id="KW-1185">Reference proteome</keyword>
<proteinExistence type="predicted"/>
<accession>A0ABS2QAX7</accession>
<dbReference type="Proteomes" id="UP000823201">
    <property type="component" value="Unassembled WGS sequence"/>
</dbReference>
<comment type="caution">
    <text evidence="1">The sequence shown here is derived from an EMBL/GenBank/DDBJ whole genome shotgun (WGS) entry which is preliminary data.</text>
</comment>